<proteinExistence type="predicted"/>
<feature type="domain" description="PIN" evidence="1">
    <location>
        <begin position="5"/>
        <end position="115"/>
    </location>
</feature>
<sequence length="161" mass="17876">MAKLYIETSIVSYLTARPSGSLTAAAWQKETMDWWKIQRGRFSLCISDLVFEEASRGDGNAVKRRLAVLEGIEVLPLTDEAVRLSKALVENGGVPEKALDDALHIAIAAVHGIDYLPAWNCRHIDNAETKPIIRKICREQGFSCPEIATPIELMGAENRDR</sequence>
<organism evidence="2">
    <name type="scientific">Candidatus Kentrum sp. TC</name>
    <dbReference type="NCBI Taxonomy" id="2126339"/>
    <lineage>
        <taxon>Bacteria</taxon>
        <taxon>Pseudomonadati</taxon>
        <taxon>Pseudomonadota</taxon>
        <taxon>Gammaproteobacteria</taxon>
        <taxon>Candidatus Kentrum</taxon>
    </lineage>
</organism>
<dbReference type="CDD" id="cd18687">
    <property type="entry name" value="PIN_VapC-like"/>
    <property type="match status" value="1"/>
</dbReference>
<dbReference type="EMBL" id="CAADFT010000105">
    <property type="protein sequence ID" value="VFK48177.1"/>
    <property type="molecule type" value="Genomic_DNA"/>
</dbReference>
<gene>
    <name evidence="2" type="ORF">BECKTC1821E_GA0114239_11051</name>
</gene>
<reference evidence="2" key="1">
    <citation type="submission" date="2019-02" db="EMBL/GenBank/DDBJ databases">
        <authorList>
            <person name="Gruber-Vodicka R. H."/>
            <person name="Seah K. B. B."/>
        </authorList>
    </citation>
    <scope>NUCLEOTIDE SEQUENCE</scope>
    <source>
        <strain evidence="2">BECK_BZ125</strain>
    </source>
</reference>
<dbReference type="Pfam" id="PF01850">
    <property type="entry name" value="PIN"/>
    <property type="match status" value="1"/>
</dbReference>
<name>A0A450Z329_9GAMM</name>
<dbReference type="InterPro" id="IPR029060">
    <property type="entry name" value="PIN-like_dom_sf"/>
</dbReference>
<evidence type="ECO:0000259" key="1">
    <source>
        <dbReference type="Pfam" id="PF01850"/>
    </source>
</evidence>
<dbReference type="AlphaFoldDB" id="A0A450Z329"/>
<evidence type="ECO:0000313" key="2">
    <source>
        <dbReference type="EMBL" id="VFK48177.1"/>
    </source>
</evidence>
<protein>
    <submittedName>
        <fullName evidence="2">Predicted nucleic acid-binding protein, contains PIN domain</fullName>
    </submittedName>
</protein>
<accession>A0A450Z329</accession>
<dbReference type="InterPro" id="IPR002716">
    <property type="entry name" value="PIN_dom"/>
</dbReference>
<dbReference type="SUPFAM" id="SSF88723">
    <property type="entry name" value="PIN domain-like"/>
    <property type="match status" value="1"/>
</dbReference>
<dbReference type="Gene3D" id="3.40.50.1010">
    <property type="entry name" value="5'-nuclease"/>
    <property type="match status" value="1"/>
</dbReference>